<comment type="caution">
    <text evidence="1">The sequence shown here is derived from an EMBL/GenBank/DDBJ whole genome shotgun (WGS) entry which is preliminary data.</text>
</comment>
<dbReference type="AlphaFoldDB" id="A0A8X7TQH8"/>
<keyword evidence="2" id="KW-1185">Reference proteome</keyword>
<protein>
    <submittedName>
        <fullName evidence="1">Uncharacterized protein</fullName>
    </submittedName>
</protein>
<name>A0A8X7TQH8_BRACI</name>
<gene>
    <name evidence="1" type="ORF">Bca52824_080698</name>
</gene>
<proteinExistence type="predicted"/>
<dbReference type="EMBL" id="JAAMPC010000016">
    <property type="protein sequence ID" value="KAG2250562.1"/>
    <property type="molecule type" value="Genomic_DNA"/>
</dbReference>
<reference evidence="1 2" key="1">
    <citation type="submission" date="2020-02" db="EMBL/GenBank/DDBJ databases">
        <authorList>
            <person name="Ma Q."/>
            <person name="Huang Y."/>
            <person name="Song X."/>
            <person name="Pei D."/>
        </authorList>
    </citation>
    <scope>NUCLEOTIDE SEQUENCE [LARGE SCALE GENOMIC DNA]</scope>
    <source>
        <strain evidence="1">Sxm20200214</strain>
        <tissue evidence="1">Leaf</tissue>
    </source>
</reference>
<evidence type="ECO:0000313" key="2">
    <source>
        <dbReference type="Proteomes" id="UP000886595"/>
    </source>
</evidence>
<sequence>MRCGLVGPEPLRFSPLEFENLTGLNRESTSRTSRHQNVMLPEMVSFGMPEFIRKLGQLLIG</sequence>
<evidence type="ECO:0000313" key="1">
    <source>
        <dbReference type="EMBL" id="KAG2250562.1"/>
    </source>
</evidence>
<organism evidence="1 2">
    <name type="scientific">Brassica carinata</name>
    <name type="common">Ethiopian mustard</name>
    <name type="synonym">Abyssinian cabbage</name>
    <dbReference type="NCBI Taxonomy" id="52824"/>
    <lineage>
        <taxon>Eukaryota</taxon>
        <taxon>Viridiplantae</taxon>
        <taxon>Streptophyta</taxon>
        <taxon>Embryophyta</taxon>
        <taxon>Tracheophyta</taxon>
        <taxon>Spermatophyta</taxon>
        <taxon>Magnoliopsida</taxon>
        <taxon>eudicotyledons</taxon>
        <taxon>Gunneridae</taxon>
        <taxon>Pentapetalae</taxon>
        <taxon>rosids</taxon>
        <taxon>malvids</taxon>
        <taxon>Brassicales</taxon>
        <taxon>Brassicaceae</taxon>
        <taxon>Brassiceae</taxon>
        <taxon>Brassica</taxon>
    </lineage>
</organism>
<accession>A0A8X7TQH8</accession>
<dbReference type="Proteomes" id="UP000886595">
    <property type="component" value="Unassembled WGS sequence"/>
</dbReference>